<dbReference type="PANTHER" id="PTHR32166:SF107">
    <property type="entry name" value="OS04G0261400 PROTEIN"/>
    <property type="match status" value="1"/>
</dbReference>
<accession>A0A0D9W2V8</accession>
<dbReference type="Pfam" id="PF25908">
    <property type="entry name" value="DUF7963"/>
    <property type="match status" value="1"/>
</dbReference>
<dbReference type="PANTHER" id="PTHR32166">
    <property type="entry name" value="OSJNBA0013A04.12 PROTEIN"/>
    <property type="match status" value="1"/>
</dbReference>
<reference evidence="3 4" key="1">
    <citation type="submission" date="2012-08" db="EMBL/GenBank/DDBJ databases">
        <title>Oryza genome evolution.</title>
        <authorList>
            <person name="Wing R.A."/>
        </authorList>
    </citation>
    <scope>NUCLEOTIDE SEQUENCE</scope>
</reference>
<reference evidence="3" key="3">
    <citation type="submission" date="2015-04" db="UniProtKB">
        <authorList>
            <consortium name="EnsemblPlants"/>
        </authorList>
    </citation>
    <scope>IDENTIFICATION</scope>
</reference>
<feature type="region of interest" description="Disordered" evidence="1">
    <location>
        <begin position="94"/>
        <end position="148"/>
    </location>
</feature>
<name>A0A0D9W2V8_9ORYZ</name>
<dbReference type="InterPro" id="IPR012337">
    <property type="entry name" value="RNaseH-like_sf"/>
</dbReference>
<evidence type="ECO:0000313" key="4">
    <source>
        <dbReference type="Proteomes" id="UP000032180"/>
    </source>
</evidence>
<dbReference type="Gramene" id="LPERR04G03470.1">
    <property type="protein sequence ID" value="LPERR04G03470.1"/>
    <property type="gene ID" value="LPERR04G03470"/>
</dbReference>
<dbReference type="STRING" id="77586.A0A0D9W2V8"/>
<evidence type="ECO:0000256" key="1">
    <source>
        <dbReference type="SAM" id="MobiDB-lite"/>
    </source>
</evidence>
<reference evidence="4" key="2">
    <citation type="submission" date="2013-12" db="EMBL/GenBank/DDBJ databases">
        <authorList>
            <person name="Yu Y."/>
            <person name="Lee S."/>
            <person name="de Baynast K."/>
            <person name="Wissotski M."/>
            <person name="Liu L."/>
            <person name="Talag J."/>
            <person name="Goicoechea J."/>
            <person name="Angelova A."/>
            <person name="Jetty R."/>
            <person name="Kudrna D."/>
            <person name="Golser W."/>
            <person name="Rivera L."/>
            <person name="Zhang J."/>
            <person name="Wing R."/>
        </authorList>
    </citation>
    <scope>NUCLEOTIDE SEQUENCE</scope>
</reference>
<dbReference type="SUPFAM" id="SSF53098">
    <property type="entry name" value="Ribonuclease H-like"/>
    <property type="match status" value="1"/>
</dbReference>
<dbReference type="eggNOG" id="ENOG502QPU0">
    <property type="taxonomic scope" value="Eukaryota"/>
</dbReference>
<dbReference type="InterPro" id="IPR058269">
    <property type="entry name" value="DUF7963"/>
</dbReference>
<feature type="compositionally biased region" description="Low complexity" evidence="1">
    <location>
        <begin position="120"/>
        <end position="134"/>
    </location>
</feature>
<keyword evidence="4" id="KW-1185">Reference proteome</keyword>
<organism evidence="3 4">
    <name type="scientific">Leersia perrieri</name>
    <dbReference type="NCBI Taxonomy" id="77586"/>
    <lineage>
        <taxon>Eukaryota</taxon>
        <taxon>Viridiplantae</taxon>
        <taxon>Streptophyta</taxon>
        <taxon>Embryophyta</taxon>
        <taxon>Tracheophyta</taxon>
        <taxon>Spermatophyta</taxon>
        <taxon>Magnoliopsida</taxon>
        <taxon>Liliopsida</taxon>
        <taxon>Poales</taxon>
        <taxon>Poaceae</taxon>
        <taxon>BOP clade</taxon>
        <taxon>Oryzoideae</taxon>
        <taxon>Oryzeae</taxon>
        <taxon>Oryzinae</taxon>
        <taxon>Leersia</taxon>
    </lineage>
</organism>
<feature type="domain" description="DUF7963" evidence="2">
    <location>
        <begin position="32"/>
        <end position="110"/>
    </location>
</feature>
<dbReference type="AlphaFoldDB" id="A0A0D9W2V8"/>
<evidence type="ECO:0000259" key="2">
    <source>
        <dbReference type="Pfam" id="PF25908"/>
    </source>
</evidence>
<protein>
    <recommendedName>
        <fullName evidence="2">DUF7963 domain-containing protein</fullName>
    </recommendedName>
</protein>
<dbReference type="EnsemblPlants" id="LPERR04G03470.1">
    <property type="protein sequence ID" value="LPERR04G03470.1"/>
    <property type="gene ID" value="LPERR04G03470"/>
</dbReference>
<proteinExistence type="predicted"/>
<evidence type="ECO:0000313" key="3">
    <source>
        <dbReference type="EnsemblPlants" id="LPERR04G03470.1"/>
    </source>
</evidence>
<dbReference type="Proteomes" id="UP000032180">
    <property type="component" value="Chromosome 4"/>
</dbReference>
<dbReference type="HOGENOM" id="CLU_026336_0_0_1"/>
<sequence length="770" mass="82576">MSAEASGSAAAGGAGSSGGAIVVVTAAAGGEEAAARKRYEALMQVRAKAVKGKGAWYWAHLEPVLVPPPASGVPPKAARLRCLLCAATFSASNPSRTASEHLKRGACPNFAAPPGPPPHQASSVVPISSIPPSSQRRHSTGGGGGGRKRHALAAAYAAVEAAAVVSQPQHVVVAGDPSSYSPTPPTPPALPAPRQMLSGGRGDLSALARLEDSVKRLKSPVASPGAMLPRHQAEAALALLADWFLESSGNVSLAAAEHPKLKAFLRQVGLPELSRAELVGARLNARFAEARADAAARIREARFFQLATDGWREQVVTLSINLPNGASVFQRAVPTPAPASSDYAEQIMLEALSSSSELNHCAGIVADRFGSKALRDLERKHPWMVNLPCQAHGVSRLVKDMARELPLFHSAATNCAKMAAYFNAAPSVRALLHKHQAEEHGHGMLLRVAAPPFEDAFAMLEDILTSARALQLAVHEESYKLVCIDDPTAREVGGMVQNVAFWSEVEAAHSLVKLITETVKEMTEGERPLVGQCLPLWEDIRGKVRGWCRKFNVVDEGIAMGVVEARFRKSYHPAWSAAFILDPLYLTKDASGRYLPPFKYLTPEQEKDVDRLITRLVSPEEAHLALMELMKWRSEGLDPLYAQAVQVRQPDPSTGKMRIANKQSSRLVWETCLSDLKSLGKVAVRLIFLHATAKGFRLAPPLSRWLSSSSSSAAAIARAQRLVYVAANSKLERRDFSNDDDKDVELLTEGDDDIVLTEATATASVDPSSV</sequence>